<dbReference type="EMBL" id="CAJVQB010016487">
    <property type="protein sequence ID" value="CAG8780145.1"/>
    <property type="molecule type" value="Genomic_DNA"/>
</dbReference>
<organism evidence="1 2">
    <name type="scientific">Gigaspora margarita</name>
    <dbReference type="NCBI Taxonomy" id="4874"/>
    <lineage>
        <taxon>Eukaryota</taxon>
        <taxon>Fungi</taxon>
        <taxon>Fungi incertae sedis</taxon>
        <taxon>Mucoromycota</taxon>
        <taxon>Glomeromycotina</taxon>
        <taxon>Glomeromycetes</taxon>
        <taxon>Diversisporales</taxon>
        <taxon>Gigasporaceae</taxon>
        <taxon>Gigaspora</taxon>
    </lineage>
</organism>
<name>A0ABN7VK42_GIGMA</name>
<proteinExistence type="predicted"/>
<comment type="caution">
    <text evidence="1">The sequence shown here is derived from an EMBL/GenBank/DDBJ whole genome shotgun (WGS) entry which is preliminary data.</text>
</comment>
<sequence>LLDQYEAKKDKKMNVLGAIRFIIQAWREVILETIHNCFQYTGILLDAQDNEESFIDDNDNKLIEYIDYPEEKDTNEVISDKEILDLTTNFEFENKSVKDDDTLNAVEILKHYIVQNDFSKTAQFEHNKALLKLQKEIRKLRIKAFKQTSIKTYFELVD</sequence>
<feature type="non-terminal residue" evidence="1">
    <location>
        <position position="1"/>
    </location>
</feature>
<evidence type="ECO:0000313" key="2">
    <source>
        <dbReference type="Proteomes" id="UP000789901"/>
    </source>
</evidence>
<protein>
    <submittedName>
        <fullName evidence="1">41012_t:CDS:1</fullName>
    </submittedName>
</protein>
<gene>
    <name evidence="1" type="ORF">GMARGA_LOCUS19605</name>
</gene>
<accession>A0ABN7VK42</accession>
<reference evidence="1 2" key="1">
    <citation type="submission" date="2021-06" db="EMBL/GenBank/DDBJ databases">
        <authorList>
            <person name="Kallberg Y."/>
            <person name="Tangrot J."/>
            <person name="Rosling A."/>
        </authorList>
    </citation>
    <scope>NUCLEOTIDE SEQUENCE [LARGE SCALE GENOMIC DNA]</scope>
    <source>
        <strain evidence="1 2">120-4 pot B 10/14</strain>
    </source>
</reference>
<dbReference type="Proteomes" id="UP000789901">
    <property type="component" value="Unassembled WGS sequence"/>
</dbReference>
<evidence type="ECO:0000313" key="1">
    <source>
        <dbReference type="EMBL" id="CAG8780145.1"/>
    </source>
</evidence>
<keyword evidence="2" id="KW-1185">Reference proteome</keyword>